<proteinExistence type="predicted"/>
<evidence type="ECO:0000256" key="1">
    <source>
        <dbReference type="SAM" id="MobiDB-lite"/>
    </source>
</evidence>
<evidence type="ECO:0000313" key="2">
    <source>
        <dbReference type="EMBL" id="CAD9014282.1"/>
    </source>
</evidence>
<protein>
    <recommendedName>
        <fullName evidence="3">FHA domain-containing protein</fullName>
    </recommendedName>
</protein>
<accession>A0A7S1NF64</accession>
<feature type="region of interest" description="Disordered" evidence="1">
    <location>
        <begin position="611"/>
        <end position="632"/>
    </location>
</feature>
<name>A0A7S1NF64_9EUGL</name>
<feature type="compositionally biased region" description="Basic residues" evidence="1">
    <location>
        <begin position="498"/>
        <end position="508"/>
    </location>
</feature>
<gene>
    <name evidence="2" type="ORF">EGYM00392_LOCUS25386</name>
</gene>
<dbReference type="AlphaFoldDB" id="A0A7S1NF64"/>
<feature type="region of interest" description="Disordered" evidence="1">
    <location>
        <begin position="449"/>
        <end position="553"/>
    </location>
</feature>
<feature type="compositionally biased region" description="Pro residues" evidence="1">
    <location>
        <begin position="509"/>
        <end position="519"/>
    </location>
</feature>
<reference evidence="2" key="1">
    <citation type="submission" date="2021-01" db="EMBL/GenBank/DDBJ databases">
        <authorList>
            <person name="Corre E."/>
            <person name="Pelletier E."/>
            <person name="Niang G."/>
            <person name="Scheremetjew M."/>
            <person name="Finn R."/>
            <person name="Kale V."/>
            <person name="Holt S."/>
            <person name="Cochrane G."/>
            <person name="Meng A."/>
            <person name="Brown T."/>
            <person name="Cohen L."/>
        </authorList>
    </citation>
    <scope>NUCLEOTIDE SEQUENCE</scope>
    <source>
        <strain evidence="2">NIES-381</strain>
    </source>
</reference>
<organism evidence="2">
    <name type="scientific">Eutreptiella gymnastica</name>
    <dbReference type="NCBI Taxonomy" id="73025"/>
    <lineage>
        <taxon>Eukaryota</taxon>
        <taxon>Discoba</taxon>
        <taxon>Euglenozoa</taxon>
        <taxon>Euglenida</taxon>
        <taxon>Spirocuta</taxon>
        <taxon>Euglenophyceae</taxon>
        <taxon>Eutreptiales</taxon>
        <taxon>Eutreptiaceae</taxon>
        <taxon>Eutreptiella</taxon>
    </lineage>
</organism>
<dbReference type="EMBL" id="HBGA01067971">
    <property type="protein sequence ID" value="CAD9014282.1"/>
    <property type="molecule type" value="Transcribed_RNA"/>
</dbReference>
<sequence length="689" mass="74908">MACQFGYISTEGLSSTYPIDKRIFVFGSSKHCDVFMQNDGHVKPHEAKIIVDKDCKIWLSRFGDNDDVRLMDNCSFEIGTQKFTYRETRVAQTPAHNASAKDLFTGATPTNILWEDDATTEDCYDEECPDTIDVKKALDFETTTNLGFNLLDEGMSGLGMSSPTTTLKRRTRKILSEPSLLGYYPPSPSLTKGRSPSRIHFDRLPFSNVTNQMATKCTQDAITKPVPKTEVFLGQGYGKPSYLKGQPNAGTPVAVRNKENQSDLFTSRSIVEIKPTPTVQPMNGVSRRVLSQQLSPKRNPLQHFSALQAARDAHKKTNVKGKDQHKELEARLESLSASHRQHSASLPVKRRVPCKKNPSISPSLGLTLDQCHLHSVTKHRGSVHPTNVHSSPTLNQVPSPLHELRACSPSRMDLSSVGCCACDSAALGCGPSDCQGPVLSSLAAAAPISPMRTRSGSPGAPCPRTNSPSPDQKPMAVAPQLQSSLESAGTAAQCIKLGRAKRDGKKGRMPPPPPPPPARSKPSGPTGGSKGSKPDVPKRSQSSSRMKELERPVKRRLIAASLEDMTPARHQLAVARKVVARRAAAAKKTETMDLEAERGMETNVETEECKVGRPKMTCSPAQAESEPVGSMTKGGAFSQEAVEHVIRTQRFSSLTCVQLLAICTSIGLPGMAKKRKAVMIETIKNHFKH</sequence>
<evidence type="ECO:0008006" key="3">
    <source>
        <dbReference type="Google" id="ProtNLM"/>
    </source>
</evidence>